<protein>
    <submittedName>
        <fullName evidence="1">Uncharacterized protein</fullName>
    </submittedName>
</protein>
<reference evidence="1" key="1">
    <citation type="submission" date="2022-05" db="EMBL/GenBank/DDBJ databases">
        <title>The Musa troglodytarum L. genome provides insights into the mechanism of non-climacteric behaviour and enrichment of carotenoids.</title>
        <authorList>
            <person name="Wang J."/>
        </authorList>
    </citation>
    <scope>NUCLEOTIDE SEQUENCE</scope>
    <source>
        <tissue evidence="1">Leaf</tissue>
    </source>
</reference>
<organism evidence="1 2">
    <name type="scientific">Musa troglodytarum</name>
    <name type="common">fe'i banana</name>
    <dbReference type="NCBI Taxonomy" id="320322"/>
    <lineage>
        <taxon>Eukaryota</taxon>
        <taxon>Viridiplantae</taxon>
        <taxon>Streptophyta</taxon>
        <taxon>Embryophyta</taxon>
        <taxon>Tracheophyta</taxon>
        <taxon>Spermatophyta</taxon>
        <taxon>Magnoliopsida</taxon>
        <taxon>Liliopsida</taxon>
        <taxon>Zingiberales</taxon>
        <taxon>Musaceae</taxon>
        <taxon>Musa</taxon>
    </lineage>
</organism>
<accession>A0A9E7GL06</accession>
<keyword evidence="2" id="KW-1185">Reference proteome</keyword>
<sequence>MDYKLWPFLKHSRRFSLSWCHEEHRAKKGGEVLDHHIFAIIPLIEVLLGIRSTVPPSVDALGSALLAEYEGLWAVPGDVVRSELSESSLLKQLGMAPEVLDKIHLLVAARAAFIIAVHPEFVLDPLVRVRHGFSPVQLHNNMVSHPLCQGLLEGLTEFVVDEGRGDGDLVDGCPWLAEAHQYCQQLELQQHQLAVHSMPSEQSSNLEQEKALYGEGRNERTERRMLLSCSPPRSTSRITGRLDRDLKGVPLKALHAVVLFLSGNLTTPTMVPP</sequence>
<gene>
    <name evidence="1" type="ORF">MUK42_10951</name>
</gene>
<evidence type="ECO:0000313" key="2">
    <source>
        <dbReference type="Proteomes" id="UP001055439"/>
    </source>
</evidence>
<dbReference type="Proteomes" id="UP001055439">
    <property type="component" value="Chromosome 7"/>
</dbReference>
<name>A0A9E7GL06_9LILI</name>
<dbReference type="OrthoDB" id="10045365at2759"/>
<evidence type="ECO:0000313" key="1">
    <source>
        <dbReference type="EMBL" id="URE17201.1"/>
    </source>
</evidence>
<proteinExistence type="predicted"/>
<dbReference type="EMBL" id="CP097509">
    <property type="protein sequence ID" value="URE17201.1"/>
    <property type="molecule type" value="Genomic_DNA"/>
</dbReference>
<dbReference type="AlphaFoldDB" id="A0A9E7GL06"/>